<keyword evidence="3" id="KW-1185">Reference proteome</keyword>
<evidence type="ECO:0000313" key="2">
    <source>
        <dbReference type="EMBL" id="KAG8500840.1"/>
    </source>
</evidence>
<reference evidence="2 3" key="1">
    <citation type="journal article" date="2021" name="bioRxiv">
        <title>The Gossypium anomalum genome as a resource for cotton improvement and evolutionary analysis of hybrid incompatibility.</title>
        <authorList>
            <person name="Grover C.E."/>
            <person name="Yuan D."/>
            <person name="Arick M.A."/>
            <person name="Miller E.R."/>
            <person name="Hu G."/>
            <person name="Peterson D.G."/>
            <person name="Wendel J.F."/>
            <person name="Udall J.A."/>
        </authorList>
    </citation>
    <scope>NUCLEOTIDE SEQUENCE [LARGE SCALE GENOMIC DNA]</scope>
    <source>
        <strain evidence="2">JFW-Udall</strain>
        <tissue evidence="2">Leaf</tissue>
    </source>
</reference>
<name>A0A8J6DB96_9ROSI</name>
<dbReference type="Pfam" id="PF10536">
    <property type="entry name" value="PMD"/>
    <property type="match status" value="1"/>
</dbReference>
<organism evidence="2 3">
    <name type="scientific">Gossypium anomalum</name>
    <dbReference type="NCBI Taxonomy" id="47600"/>
    <lineage>
        <taxon>Eukaryota</taxon>
        <taxon>Viridiplantae</taxon>
        <taxon>Streptophyta</taxon>
        <taxon>Embryophyta</taxon>
        <taxon>Tracheophyta</taxon>
        <taxon>Spermatophyta</taxon>
        <taxon>Magnoliopsida</taxon>
        <taxon>eudicotyledons</taxon>
        <taxon>Gunneridae</taxon>
        <taxon>Pentapetalae</taxon>
        <taxon>rosids</taxon>
        <taxon>malvids</taxon>
        <taxon>Malvales</taxon>
        <taxon>Malvaceae</taxon>
        <taxon>Malvoideae</taxon>
        <taxon>Gossypium</taxon>
    </lineage>
</organism>
<comment type="caution">
    <text evidence="2">The sequence shown here is derived from an EMBL/GenBank/DDBJ whole genome shotgun (WGS) entry which is preliminary data.</text>
</comment>
<dbReference type="Proteomes" id="UP000701853">
    <property type="component" value="Chromosome 2"/>
</dbReference>
<dbReference type="InterPro" id="IPR019557">
    <property type="entry name" value="AminoTfrase-like_pln_mobile"/>
</dbReference>
<accession>A0A8J6DB96</accession>
<dbReference type="InterPro" id="IPR044824">
    <property type="entry name" value="MAIN-like"/>
</dbReference>
<dbReference type="GO" id="GO:0010073">
    <property type="term" value="P:meristem maintenance"/>
    <property type="evidence" value="ECO:0007669"/>
    <property type="project" value="InterPro"/>
</dbReference>
<gene>
    <name evidence="2" type="ORF">CXB51_002948</name>
</gene>
<dbReference type="PANTHER" id="PTHR46033:SF8">
    <property type="entry name" value="PROTEIN MAINTENANCE OF MERISTEMS-LIKE"/>
    <property type="match status" value="1"/>
</dbReference>
<dbReference type="AlphaFoldDB" id="A0A8J6DB96"/>
<evidence type="ECO:0000259" key="1">
    <source>
        <dbReference type="Pfam" id="PF10536"/>
    </source>
</evidence>
<evidence type="ECO:0000313" key="3">
    <source>
        <dbReference type="Proteomes" id="UP000701853"/>
    </source>
</evidence>
<dbReference type="EMBL" id="JAHUZN010000002">
    <property type="protein sequence ID" value="KAG8500840.1"/>
    <property type="molecule type" value="Genomic_DNA"/>
</dbReference>
<proteinExistence type="predicted"/>
<dbReference type="PANTHER" id="PTHR46033">
    <property type="entry name" value="PROTEIN MAIN-LIKE 2"/>
    <property type="match status" value="1"/>
</dbReference>
<protein>
    <recommendedName>
        <fullName evidence="1">Aminotransferase-like plant mobile domain-containing protein</fullName>
    </recommendedName>
</protein>
<dbReference type="OrthoDB" id="1937804at2759"/>
<feature type="domain" description="Aminotransferase-like plant mobile" evidence="1">
    <location>
        <begin position="2"/>
        <end position="62"/>
    </location>
</feature>
<sequence>MLERWRPETHTFRLLYGECTITLEDVTLKLGLLVDGSVAMGSVVDPGKEDLCMAFLGKMSNKFYDVNRWLSAPAAIMGLAATTNFTYLGERLINVPIGEKVEPWPELYGTTLAAQRYLTAVKSTLGRRYIIECILSECFAKSEYVGHEGIVDSVCDDGNE</sequence>